<dbReference type="InterPro" id="IPR027417">
    <property type="entry name" value="P-loop_NTPase"/>
</dbReference>
<dbReference type="SUPFAM" id="SSF52540">
    <property type="entry name" value="P-loop containing nucleoside triphosphate hydrolases"/>
    <property type="match status" value="1"/>
</dbReference>
<dbReference type="PROSITE" id="PS50893">
    <property type="entry name" value="ABC_TRANSPORTER_2"/>
    <property type="match status" value="1"/>
</dbReference>
<dbReference type="InterPro" id="IPR003593">
    <property type="entry name" value="AAA+_ATPase"/>
</dbReference>
<dbReference type="PANTHER" id="PTHR24220">
    <property type="entry name" value="IMPORT ATP-BINDING PROTEIN"/>
    <property type="match status" value="1"/>
</dbReference>
<feature type="domain" description="ABC transporter" evidence="4">
    <location>
        <begin position="7"/>
        <end position="240"/>
    </location>
</feature>
<name>A0ABX7B774_9PROT</name>
<sequence>MTGEPLLRLEGVERTHRAADGGFALSVPRLDVAAGERVVVLGPSGSGKSTLLDLLAFLAAPDRAESFLFSPDGHSHDIAALWRRGDRAALTRLRAAHMGYVLQTGGLLPYLTVRENLLLARRLLGLEVPGPADRLAEAVGVADLLGRRPAQLSIGQRQRVAVIRALAHMPRMILADEPTAALDAGLGERVIDTLVAVSGAVGAALVLVTHDEELACRAQGRIVRCQARRGADAPGSVVAA</sequence>
<dbReference type="SMART" id="SM00382">
    <property type="entry name" value="AAA"/>
    <property type="match status" value="1"/>
</dbReference>
<dbReference type="EMBL" id="CP067420">
    <property type="protein sequence ID" value="QQP89208.1"/>
    <property type="molecule type" value="Genomic_DNA"/>
</dbReference>
<reference evidence="5" key="1">
    <citation type="submission" date="2021-02" db="EMBL/GenBank/DDBJ databases">
        <title>Skermanella TT6 skin isolate.</title>
        <authorList>
            <person name="Lee K."/>
            <person name="Ganzorig M."/>
        </authorList>
    </citation>
    <scope>NUCLEOTIDE SEQUENCE</scope>
    <source>
        <strain evidence="5">TT6</strain>
    </source>
</reference>
<dbReference type="RefSeq" id="WP_201075185.1">
    <property type="nucleotide sequence ID" value="NZ_CP067420.1"/>
</dbReference>
<accession>A0ABX7B774</accession>
<evidence type="ECO:0000256" key="2">
    <source>
        <dbReference type="ARBA" id="ARBA00022741"/>
    </source>
</evidence>
<comment type="similarity">
    <text evidence="1">Belongs to the ABC transporter superfamily.</text>
</comment>
<evidence type="ECO:0000256" key="3">
    <source>
        <dbReference type="ARBA" id="ARBA00022840"/>
    </source>
</evidence>
<proteinExistence type="inferred from homology"/>
<dbReference type="InterPro" id="IPR015854">
    <property type="entry name" value="ABC_transpr_LolD-like"/>
</dbReference>
<dbReference type="PANTHER" id="PTHR24220:SF689">
    <property type="entry name" value="LIPOPROTEIN-RELEASING SYSTEM ATP-BINDING PROTEIN LOLD"/>
    <property type="match status" value="1"/>
</dbReference>
<dbReference type="Gene3D" id="3.40.50.300">
    <property type="entry name" value="P-loop containing nucleotide triphosphate hydrolases"/>
    <property type="match status" value="1"/>
</dbReference>
<evidence type="ECO:0000256" key="1">
    <source>
        <dbReference type="ARBA" id="ARBA00005417"/>
    </source>
</evidence>
<dbReference type="Proteomes" id="UP000595197">
    <property type="component" value="Chromosome"/>
</dbReference>
<protein>
    <submittedName>
        <fullName evidence="5">ATP-binding cassette domain-containing protein</fullName>
    </submittedName>
</protein>
<organism evidence="5 6">
    <name type="scientific">Skermanella cutis</name>
    <dbReference type="NCBI Taxonomy" id="2775420"/>
    <lineage>
        <taxon>Bacteria</taxon>
        <taxon>Pseudomonadati</taxon>
        <taxon>Pseudomonadota</taxon>
        <taxon>Alphaproteobacteria</taxon>
        <taxon>Rhodospirillales</taxon>
        <taxon>Azospirillaceae</taxon>
        <taxon>Skermanella</taxon>
    </lineage>
</organism>
<keyword evidence="6" id="KW-1185">Reference proteome</keyword>
<gene>
    <name evidence="5" type="ORF">IGS68_24985</name>
</gene>
<dbReference type="InterPro" id="IPR003439">
    <property type="entry name" value="ABC_transporter-like_ATP-bd"/>
</dbReference>
<keyword evidence="3 5" id="KW-0067">ATP-binding</keyword>
<keyword evidence="2" id="KW-0547">Nucleotide-binding</keyword>
<evidence type="ECO:0000259" key="4">
    <source>
        <dbReference type="PROSITE" id="PS50893"/>
    </source>
</evidence>
<evidence type="ECO:0000313" key="5">
    <source>
        <dbReference type="EMBL" id="QQP89208.1"/>
    </source>
</evidence>
<evidence type="ECO:0000313" key="6">
    <source>
        <dbReference type="Proteomes" id="UP000595197"/>
    </source>
</evidence>
<dbReference type="Pfam" id="PF00005">
    <property type="entry name" value="ABC_tran"/>
    <property type="match status" value="1"/>
</dbReference>
<dbReference type="GO" id="GO:0005524">
    <property type="term" value="F:ATP binding"/>
    <property type="evidence" value="ECO:0007669"/>
    <property type="project" value="UniProtKB-KW"/>
</dbReference>